<organism evidence="2 3">
    <name type="scientific">Aquisphaera giovannonii</name>
    <dbReference type="NCBI Taxonomy" id="406548"/>
    <lineage>
        <taxon>Bacteria</taxon>
        <taxon>Pseudomonadati</taxon>
        <taxon>Planctomycetota</taxon>
        <taxon>Planctomycetia</taxon>
        <taxon>Isosphaerales</taxon>
        <taxon>Isosphaeraceae</taxon>
        <taxon>Aquisphaera</taxon>
    </lineage>
</organism>
<evidence type="ECO:0000313" key="2">
    <source>
        <dbReference type="EMBL" id="QEH31844.1"/>
    </source>
</evidence>
<accession>A0A5B9VUT6</accession>
<dbReference type="OrthoDB" id="292292at2"/>
<evidence type="ECO:0000256" key="1">
    <source>
        <dbReference type="SAM" id="MobiDB-lite"/>
    </source>
</evidence>
<feature type="compositionally biased region" description="Low complexity" evidence="1">
    <location>
        <begin position="67"/>
        <end position="79"/>
    </location>
</feature>
<protein>
    <submittedName>
        <fullName evidence="2">Uncharacterized protein</fullName>
    </submittedName>
</protein>
<gene>
    <name evidence="2" type="ORF">OJF2_03090</name>
</gene>
<evidence type="ECO:0000313" key="3">
    <source>
        <dbReference type="Proteomes" id="UP000324233"/>
    </source>
</evidence>
<dbReference type="EMBL" id="CP042997">
    <property type="protein sequence ID" value="QEH31844.1"/>
    <property type="molecule type" value="Genomic_DNA"/>
</dbReference>
<dbReference type="RefSeq" id="WP_148590604.1">
    <property type="nucleotide sequence ID" value="NZ_CP042997.1"/>
</dbReference>
<dbReference type="KEGG" id="agv:OJF2_03090"/>
<dbReference type="Proteomes" id="UP000324233">
    <property type="component" value="Chromosome"/>
</dbReference>
<dbReference type="AlphaFoldDB" id="A0A5B9VUT6"/>
<feature type="region of interest" description="Disordered" evidence="1">
    <location>
        <begin position="35"/>
        <end position="79"/>
    </location>
</feature>
<proteinExistence type="predicted"/>
<keyword evidence="3" id="KW-1185">Reference proteome</keyword>
<reference evidence="2 3" key="1">
    <citation type="submission" date="2019-08" db="EMBL/GenBank/DDBJ databases">
        <title>Deep-cultivation of Planctomycetes and their phenomic and genomic characterization uncovers novel biology.</title>
        <authorList>
            <person name="Wiegand S."/>
            <person name="Jogler M."/>
            <person name="Boedeker C."/>
            <person name="Pinto D."/>
            <person name="Vollmers J."/>
            <person name="Rivas-Marin E."/>
            <person name="Kohn T."/>
            <person name="Peeters S.H."/>
            <person name="Heuer A."/>
            <person name="Rast P."/>
            <person name="Oberbeckmann S."/>
            <person name="Bunk B."/>
            <person name="Jeske O."/>
            <person name="Meyerdierks A."/>
            <person name="Storesund J.E."/>
            <person name="Kallscheuer N."/>
            <person name="Luecker S."/>
            <person name="Lage O.M."/>
            <person name="Pohl T."/>
            <person name="Merkel B.J."/>
            <person name="Hornburger P."/>
            <person name="Mueller R.-W."/>
            <person name="Bruemmer F."/>
            <person name="Labrenz M."/>
            <person name="Spormann A.M."/>
            <person name="Op den Camp H."/>
            <person name="Overmann J."/>
            <person name="Amann R."/>
            <person name="Jetten M.S.M."/>
            <person name="Mascher T."/>
            <person name="Medema M.H."/>
            <person name="Devos D.P."/>
            <person name="Kaster A.-K."/>
            <person name="Ovreas L."/>
            <person name="Rohde M."/>
            <person name="Galperin M.Y."/>
            <person name="Jogler C."/>
        </authorList>
    </citation>
    <scope>NUCLEOTIDE SEQUENCE [LARGE SCALE GENOMIC DNA]</scope>
    <source>
        <strain evidence="2 3">OJF2</strain>
    </source>
</reference>
<name>A0A5B9VUT6_9BACT</name>
<sequence length="131" mass="13575">MKTETVDLAGLAELIEGLRREVGRLGERVAALEASAPAAAPAPVPPPAGASATHKDSKNDRDEVEAEAPAAATAPAGEGLSEETVLVIASAIAAFLGKRAHIRQIRLIRSDAWAQQGRVTIQASHALSTLR</sequence>